<keyword evidence="2" id="KW-1185">Reference proteome</keyword>
<dbReference type="AlphaFoldDB" id="A0A9W6W7S8"/>
<dbReference type="Pfam" id="PF21853">
    <property type="entry name" value="DUF6912"/>
    <property type="match status" value="1"/>
</dbReference>
<name>A0A9W6W7S8_9ACTN</name>
<comment type="caution">
    <text evidence="1">The sequence shown here is derived from an EMBL/GenBank/DDBJ whole genome shotgun (WGS) entry which is preliminary data.</text>
</comment>
<gene>
    <name evidence="1" type="ORF">Afil01_10450</name>
</gene>
<organism evidence="1 2">
    <name type="scientific">Actinorhabdospora filicis</name>
    <dbReference type="NCBI Taxonomy" id="1785913"/>
    <lineage>
        <taxon>Bacteria</taxon>
        <taxon>Bacillati</taxon>
        <taxon>Actinomycetota</taxon>
        <taxon>Actinomycetes</taxon>
        <taxon>Micromonosporales</taxon>
        <taxon>Micromonosporaceae</taxon>
        <taxon>Actinorhabdospora</taxon>
    </lineage>
</organism>
<protein>
    <submittedName>
        <fullName evidence="1">Uncharacterized protein</fullName>
    </submittedName>
</protein>
<evidence type="ECO:0000313" key="2">
    <source>
        <dbReference type="Proteomes" id="UP001165079"/>
    </source>
</evidence>
<proteinExistence type="predicted"/>
<sequence length="168" mass="17671">MGPVVFTTEVTRIYLPATTADLAALHATGELAAREGYAVTDALRAAMSEDGRAADEELCEFAVFTAAAYASVARIKAGGDAVARRVVVSVDLPEVALRKTGEDGVYATLSAVPLGAVAAIHVDEESASALVAKALEEDEPSEATADSLDDLDLEWYDPSELDVLSRQW</sequence>
<dbReference type="InterPro" id="IPR054206">
    <property type="entry name" value="DUF6912"/>
</dbReference>
<dbReference type="Proteomes" id="UP001165079">
    <property type="component" value="Unassembled WGS sequence"/>
</dbReference>
<accession>A0A9W6W7S8</accession>
<dbReference type="EMBL" id="BSTX01000001">
    <property type="protein sequence ID" value="GLZ76238.1"/>
    <property type="molecule type" value="Genomic_DNA"/>
</dbReference>
<reference evidence="1" key="1">
    <citation type="submission" date="2023-03" db="EMBL/GenBank/DDBJ databases">
        <title>Actinorhabdospora filicis NBRC 111898.</title>
        <authorList>
            <person name="Ichikawa N."/>
            <person name="Sato H."/>
            <person name="Tonouchi N."/>
        </authorList>
    </citation>
    <scope>NUCLEOTIDE SEQUENCE</scope>
    <source>
        <strain evidence="1">NBRC 111898</strain>
    </source>
</reference>
<evidence type="ECO:0000313" key="1">
    <source>
        <dbReference type="EMBL" id="GLZ76238.1"/>
    </source>
</evidence>